<dbReference type="Pfam" id="PF17100">
    <property type="entry name" value="NACHT_N"/>
    <property type="match status" value="1"/>
</dbReference>
<reference evidence="2 3" key="1">
    <citation type="journal article" date="2021" name="BMC Genomics">
        <title>Telomere-to-telomere genome assembly of asparaginase-producing Trichoderma simmonsii.</title>
        <authorList>
            <person name="Chung D."/>
            <person name="Kwon Y.M."/>
            <person name="Yang Y."/>
        </authorList>
    </citation>
    <scope>NUCLEOTIDE SEQUENCE [LARGE SCALE GENOMIC DNA]</scope>
    <source>
        <strain evidence="2 3">GH-Sj1</strain>
    </source>
</reference>
<keyword evidence="3" id="KW-1185">Reference proteome</keyword>
<name>A0A8G0PMJ7_9HYPO</name>
<evidence type="ECO:0000313" key="3">
    <source>
        <dbReference type="Proteomes" id="UP000826661"/>
    </source>
</evidence>
<protein>
    <recommendedName>
        <fullName evidence="1">NWD NACHT-NTPase N-terminal domain-containing protein</fullName>
    </recommendedName>
</protein>
<evidence type="ECO:0000259" key="1">
    <source>
        <dbReference type="Pfam" id="PF17100"/>
    </source>
</evidence>
<dbReference type="Proteomes" id="UP000826661">
    <property type="component" value="Chromosome VI"/>
</dbReference>
<accession>A0A8G0PMJ7</accession>
<gene>
    <name evidence="2" type="ORF">H0G86_011677</name>
</gene>
<proteinExistence type="predicted"/>
<sequence length="420" mass="47314">MALLADLRPKDFFKKIIKKLKFQNNSTKNHHMNSSRDTALERRFKTKLIIKDNIDSSTSALGPGGLGLEVSDQSEKLKPSLWDRAYDDLKKTDGQLVEEYEKLLSMQLQTNTAKPIDLHDNNHGNFIKAENQINSTDPKIRLEQLNSITSRGLQQIEDGNTKYNIFGCVFSPHNQLAQATRFIRNIRTVIDKAVTVSPYASLVWAGVSSILPTFLDTAATEEACRDGCLYVASRMQFYVKLESLLLPSDRSQASGLSAELENRLIELYRQIIDFQMRTVRRVYLIRLARVKEDTAGHEDWEGMVAKIRELEKILRNDANQANAAAIGRELEILNSNSEKFFTDITSVLVPLLTDWQGEPTSIFRNDGSGSQYNSTGGVQNITIVSGGTVNFYIRAVGETDEIEHHILCDSCMAQHQIRLA</sequence>
<dbReference type="InterPro" id="IPR031359">
    <property type="entry name" value="NACHT_N"/>
</dbReference>
<dbReference type="AlphaFoldDB" id="A0A8G0PMJ7"/>
<dbReference type="EMBL" id="CP075869">
    <property type="protein sequence ID" value="QYT04775.1"/>
    <property type="molecule type" value="Genomic_DNA"/>
</dbReference>
<feature type="domain" description="NWD NACHT-NTPase N-terminal" evidence="1">
    <location>
        <begin position="80"/>
        <end position="317"/>
    </location>
</feature>
<organism evidence="2 3">
    <name type="scientific">Trichoderma simmonsii</name>
    <dbReference type="NCBI Taxonomy" id="1491479"/>
    <lineage>
        <taxon>Eukaryota</taxon>
        <taxon>Fungi</taxon>
        <taxon>Dikarya</taxon>
        <taxon>Ascomycota</taxon>
        <taxon>Pezizomycotina</taxon>
        <taxon>Sordariomycetes</taxon>
        <taxon>Hypocreomycetidae</taxon>
        <taxon>Hypocreales</taxon>
        <taxon>Hypocreaceae</taxon>
        <taxon>Trichoderma</taxon>
    </lineage>
</organism>
<evidence type="ECO:0000313" key="2">
    <source>
        <dbReference type="EMBL" id="QYT04775.1"/>
    </source>
</evidence>